<evidence type="ECO:0008006" key="6">
    <source>
        <dbReference type="Google" id="ProtNLM"/>
    </source>
</evidence>
<dbReference type="Gene3D" id="2.130.10.10">
    <property type="entry name" value="YVTN repeat-like/Quinoprotein amine dehydrogenase"/>
    <property type="match status" value="2"/>
</dbReference>
<dbReference type="AlphaFoldDB" id="A0AAU7NTA7"/>
<keyword evidence="5" id="KW-1185">Reference proteome</keyword>
<accession>A0AAU7NTA7</accession>
<dbReference type="PROSITE" id="PS50294">
    <property type="entry name" value="WD_REPEATS_REGION"/>
    <property type="match status" value="1"/>
</dbReference>
<dbReference type="Proteomes" id="UP001225378">
    <property type="component" value="Chromosome"/>
</dbReference>
<keyword evidence="1 3" id="KW-0853">WD repeat</keyword>
<organism evidence="4 5">
    <name type="scientific">Methylomarinum roseum</name>
    <dbReference type="NCBI Taxonomy" id="3067653"/>
    <lineage>
        <taxon>Bacteria</taxon>
        <taxon>Pseudomonadati</taxon>
        <taxon>Pseudomonadota</taxon>
        <taxon>Gammaproteobacteria</taxon>
        <taxon>Methylococcales</taxon>
        <taxon>Methylococcaceae</taxon>
        <taxon>Methylomarinum</taxon>
    </lineage>
</organism>
<feature type="repeat" description="WD" evidence="3">
    <location>
        <begin position="154"/>
        <end position="195"/>
    </location>
</feature>
<evidence type="ECO:0000256" key="3">
    <source>
        <dbReference type="PROSITE-ProRule" id="PRU00221"/>
    </source>
</evidence>
<evidence type="ECO:0000256" key="1">
    <source>
        <dbReference type="ARBA" id="ARBA00022574"/>
    </source>
</evidence>
<dbReference type="PROSITE" id="PS51257">
    <property type="entry name" value="PROKAR_LIPOPROTEIN"/>
    <property type="match status" value="1"/>
</dbReference>
<dbReference type="InterPro" id="IPR019775">
    <property type="entry name" value="WD40_repeat_CS"/>
</dbReference>
<sequence>MNRRTTPYPLIILLLGFALISGCDLTEKPEKTTRLAENGVFSANLSEHYALIGTLTGHAELWQLKPKSLLHKWQHTDDSAGIIGLDISSNEEYAVTAEKNSIAWWRVSDGILLAVWSLPDIYSVSISADGQYALVGLIDKAIYLALEYGRTLYAFRHDDIVVASDLSDSGLYALTGSEDHSAKLWDLTNGRLKYSWRHDNKLATVALGHGDRYALTSAVLSQSRLWDIVSGEAYKNIGPQRTTLSAAVFSADDKYLLAGHISQRIELWNTENGSLEKFWRAKKADAWRPTAATILALAFVSNGKKFNSIATNGYLQRWRRQ</sequence>
<dbReference type="EMBL" id="CP157743">
    <property type="protein sequence ID" value="XBS19851.1"/>
    <property type="molecule type" value="Genomic_DNA"/>
</dbReference>
<protein>
    <recommendedName>
        <fullName evidence="6">WD40 repeat domain-containing protein</fullName>
    </recommendedName>
</protein>
<keyword evidence="2" id="KW-0677">Repeat</keyword>
<evidence type="ECO:0000313" key="4">
    <source>
        <dbReference type="EMBL" id="XBS19851.1"/>
    </source>
</evidence>
<dbReference type="SMART" id="SM00320">
    <property type="entry name" value="WD40"/>
    <property type="match status" value="4"/>
</dbReference>
<dbReference type="PROSITE" id="PS00678">
    <property type="entry name" value="WD_REPEATS_1"/>
    <property type="match status" value="1"/>
</dbReference>
<dbReference type="PROSITE" id="PS50082">
    <property type="entry name" value="WD_REPEATS_2"/>
    <property type="match status" value="1"/>
</dbReference>
<dbReference type="PANTHER" id="PTHR22847">
    <property type="entry name" value="WD40 REPEAT PROTEIN"/>
    <property type="match status" value="1"/>
</dbReference>
<name>A0AAU7NTA7_9GAMM</name>
<dbReference type="Pfam" id="PF00400">
    <property type="entry name" value="WD40"/>
    <property type="match status" value="1"/>
</dbReference>
<gene>
    <name evidence="4" type="ORF">Q9L42_016035</name>
</gene>
<proteinExistence type="predicted"/>
<dbReference type="InterPro" id="IPR036322">
    <property type="entry name" value="WD40_repeat_dom_sf"/>
</dbReference>
<dbReference type="PANTHER" id="PTHR22847:SF637">
    <property type="entry name" value="WD REPEAT DOMAIN 5B"/>
    <property type="match status" value="1"/>
</dbReference>
<dbReference type="InterPro" id="IPR015943">
    <property type="entry name" value="WD40/YVTN_repeat-like_dom_sf"/>
</dbReference>
<dbReference type="SUPFAM" id="SSF50978">
    <property type="entry name" value="WD40 repeat-like"/>
    <property type="match status" value="1"/>
</dbReference>
<dbReference type="RefSeq" id="WP_349431400.1">
    <property type="nucleotide sequence ID" value="NZ_CP157743.1"/>
</dbReference>
<reference evidence="4 5" key="1">
    <citation type="journal article" date="2024" name="Microbiology">
        <title>Methylomarinum rosea sp. nov., a novel halophilic methanotrophic bacterium from the hypersaline Lake Elton.</title>
        <authorList>
            <person name="Suleimanov R.Z."/>
            <person name="Oshkin I.Y."/>
            <person name="Danilova O.V."/>
            <person name="Suzina N.E."/>
            <person name="Dedysh S.N."/>
        </authorList>
    </citation>
    <scope>NUCLEOTIDE SEQUENCE [LARGE SCALE GENOMIC DNA]</scope>
    <source>
        <strain evidence="4 5">Ch1-1</strain>
    </source>
</reference>
<evidence type="ECO:0000256" key="2">
    <source>
        <dbReference type="ARBA" id="ARBA00022737"/>
    </source>
</evidence>
<dbReference type="KEGG" id="mech:Q9L42_016035"/>
<evidence type="ECO:0000313" key="5">
    <source>
        <dbReference type="Proteomes" id="UP001225378"/>
    </source>
</evidence>
<dbReference type="InterPro" id="IPR001680">
    <property type="entry name" value="WD40_rpt"/>
</dbReference>